<dbReference type="Pfam" id="PF13302">
    <property type="entry name" value="Acetyltransf_3"/>
    <property type="match status" value="1"/>
</dbReference>
<dbReference type="EMBL" id="WOFH01000001">
    <property type="protein sequence ID" value="MUN35442.1"/>
    <property type="molecule type" value="Genomic_DNA"/>
</dbReference>
<dbReference type="Proteomes" id="UP000432015">
    <property type="component" value="Unassembled WGS sequence"/>
</dbReference>
<dbReference type="PANTHER" id="PTHR43441">
    <property type="entry name" value="RIBOSOMAL-PROTEIN-SERINE ACETYLTRANSFERASE"/>
    <property type="match status" value="1"/>
</dbReference>
<keyword evidence="3" id="KW-1185">Reference proteome</keyword>
<dbReference type="GO" id="GO:0008999">
    <property type="term" value="F:protein-N-terminal-alanine acetyltransferase activity"/>
    <property type="evidence" value="ECO:0007669"/>
    <property type="project" value="TreeGrafter"/>
</dbReference>
<dbReference type="Gene3D" id="3.40.630.30">
    <property type="match status" value="1"/>
</dbReference>
<dbReference type="CDD" id="cd04301">
    <property type="entry name" value="NAT_SF"/>
    <property type="match status" value="1"/>
</dbReference>
<dbReference type="InterPro" id="IPR000182">
    <property type="entry name" value="GNAT_dom"/>
</dbReference>
<dbReference type="AlphaFoldDB" id="A0A7K1KTE0"/>
<dbReference type="GO" id="GO:0005737">
    <property type="term" value="C:cytoplasm"/>
    <property type="evidence" value="ECO:0007669"/>
    <property type="project" value="TreeGrafter"/>
</dbReference>
<gene>
    <name evidence="2" type="ORF">GNZ18_02340</name>
</gene>
<evidence type="ECO:0000313" key="3">
    <source>
        <dbReference type="Proteomes" id="UP000432015"/>
    </source>
</evidence>
<organism evidence="2 3">
    <name type="scientific">Actinomadura litoris</name>
    <dbReference type="NCBI Taxonomy" id="2678616"/>
    <lineage>
        <taxon>Bacteria</taxon>
        <taxon>Bacillati</taxon>
        <taxon>Actinomycetota</taxon>
        <taxon>Actinomycetes</taxon>
        <taxon>Streptosporangiales</taxon>
        <taxon>Thermomonosporaceae</taxon>
        <taxon>Actinomadura</taxon>
    </lineage>
</organism>
<protein>
    <submittedName>
        <fullName evidence="2">GNAT family N-acetyltransferase</fullName>
    </submittedName>
</protein>
<comment type="caution">
    <text evidence="2">The sequence shown here is derived from an EMBL/GenBank/DDBJ whole genome shotgun (WGS) entry which is preliminary data.</text>
</comment>
<feature type="domain" description="N-acetyltransferase" evidence="1">
    <location>
        <begin position="28"/>
        <end position="185"/>
    </location>
</feature>
<proteinExistence type="predicted"/>
<dbReference type="PANTHER" id="PTHR43441:SF10">
    <property type="entry name" value="ACETYLTRANSFERASE"/>
    <property type="match status" value="1"/>
</dbReference>
<dbReference type="InterPro" id="IPR016181">
    <property type="entry name" value="Acyl_CoA_acyltransferase"/>
</dbReference>
<dbReference type="InterPro" id="IPR051908">
    <property type="entry name" value="Ribosomal_N-acetyltransferase"/>
</dbReference>
<accession>A0A7K1KTE0</accession>
<evidence type="ECO:0000313" key="2">
    <source>
        <dbReference type="EMBL" id="MUN35442.1"/>
    </source>
</evidence>
<name>A0A7K1KTE0_9ACTN</name>
<sequence>MPNLVPPVVPPGSLAASAQPVIDAGDGLVLRPWTHRDAPVLLAARQDPSIRRWGVRSVESVEEAEEMITAWADGWKTETTAGWAVARGEEIFGHAGLRTMDLKEGVAECAYWVRPLARGQGIAPKALRALSEWALGVAGLHRVELYHSVENMPSCSVAIKGGYALEGTARSSVLHEDGWHDMHLHARVAE</sequence>
<dbReference type="RefSeq" id="WP_156214390.1">
    <property type="nucleotide sequence ID" value="NZ_WOFH01000001.1"/>
</dbReference>
<dbReference type="PROSITE" id="PS51186">
    <property type="entry name" value="GNAT"/>
    <property type="match status" value="1"/>
</dbReference>
<dbReference type="GO" id="GO:1990189">
    <property type="term" value="F:protein N-terminal-serine acetyltransferase activity"/>
    <property type="evidence" value="ECO:0007669"/>
    <property type="project" value="TreeGrafter"/>
</dbReference>
<dbReference type="SUPFAM" id="SSF55729">
    <property type="entry name" value="Acyl-CoA N-acyltransferases (Nat)"/>
    <property type="match status" value="1"/>
</dbReference>
<keyword evidence="2" id="KW-0808">Transferase</keyword>
<reference evidence="2 3" key="1">
    <citation type="submission" date="2019-11" db="EMBL/GenBank/DDBJ databases">
        <authorList>
            <person name="Cao P."/>
        </authorList>
    </citation>
    <scope>NUCLEOTIDE SEQUENCE [LARGE SCALE GENOMIC DNA]</scope>
    <source>
        <strain evidence="2 3">NEAU-AAG5</strain>
    </source>
</reference>
<evidence type="ECO:0000259" key="1">
    <source>
        <dbReference type="PROSITE" id="PS51186"/>
    </source>
</evidence>